<accession>A0A4P7NLW4</accession>
<reference evidence="1 2" key="1">
    <citation type="journal article" date="2019" name="Mol. Biol. Evol.">
        <title>Blast fungal genomes show frequent chromosomal changes, gene gains and losses, and effector gene turnover.</title>
        <authorList>
            <person name="Gomez Luciano L.B."/>
            <person name="Jason Tsai I."/>
            <person name="Chuma I."/>
            <person name="Tosa Y."/>
            <person name="Chen Y.H."/>
            <person name="Li J.Y."/>
            <person name="Li M.Y."/>
            <person name="Jade Lu M.Y."/>
            <person name="Nakayashiki H."/>
            <person name="Li W.H."/>
        </authorList>
    </citation>
    <scope>NUCLEOTIDE SEQUENCE [LARGE SCALE GENOMIC DNA]</scope>
    <source>
        <strain evidence="1">MZ5-1-6</strain>
    </source>
</reference>
<evidence type="ECO:0000313" key="2">
    <source>
        <dbReference type="Proteomes" id="UP000294847"/>
    </source>
</evidence>
<protein>
    <submittedName>
        <fullName evidence="1">Uncharacterized protein</fullName>
    </submittedName>
</protein>
<dbReference type="PANTHER" id="PTHR36142:SF2">
    <property type="entry name" value="METALLO-HYDROLASE_OXIDOREDUCTASE SUPERFAMILY PROTEIN"/>
    <property type="match status" value="1"/>
</dbReference>
<organism evidence="1 2">
    <name type="scientific">Pyricularia oryzae</name>
    <name type="common">Rice blast fungus</name>
    <name type="synonym">Magnaporthe oryzae</name>
    <dbReference type="NCBI Taxonomy" id="318829"/>
    <lineage>
        <taxon>Eukaryota</taxon>
        <taxon>Fungi</taxon>
        <taxon>Dikarya</taxon>
        <taxon>Ascomycota</taxon>
        <taxon>Pezizomycotina</taxon>
        <taxon>Sordariomycetes</taxon>
        <taxon>Sordariomycetidae</taxon>
        <taxon>Magnaporthales</taxon>
        <taxon>Pyriculariaceae</taxon>
        <taxon>Pyricularia</taxon>
    </lineage>
</organism>
<evidence type="ECO:0000313" key="1">
    <source>
        <dbReference type="EMBL" id="QBZ63049.1"/>
    </source>
</evidence>
<proteinExistence type="predicted"/>
<sequence length="340" mass="36491">MSTKEKRAEILKAYFDKPSANPTPIITSLNGDNSWMFSIPVPTRHREPNTSPYYHIVSDPWLTGPPTTGFIAWLISFGHVSPPAASSGADVEAICAEIDAAAGFSPTASEQKQSRIGAIILGYNTPDHVSTRSLATFDPTIPVLAVPGTDKTIKAMAHFDTVVTRAQMVEEIRDWRGCIDKQNPTQLLPPWIWTFGAKGDNSLTSVGVVAWETEASADACDAILDGPHGIRTGSAGAQALGQASPPLRFLAMLHPTKESYTLWFRNIHGGASGAELAALIRARVWIPTHDSMYTYSGPVGRLVFESLGDEGKLAGDGTDGRPEIVHVGNGLSYPLDTRAT</sequence>
<dbReference type="EMBL" id="CP034208">
    <property type="protein sequence ID" value="QBZ63049.1"/>
    <property type="molecule type" value="Genomic_DNA"/>
</dbReference>
<dbReference type="PANTHER" id="PTHR36142">
    <property type="entry name" value="METALLO-HYDROLASE/OXIDOREDUCTASE SUPERFAMILY PROTEIN"/>
    <property type="match status" value="1"/>
</dbReference>
<name>A0A4P7NLW4_PYROR</name>
<gene>
    <name evidence="1" type="ORF">PoMZ_11942</name>
</gene>
<dbReference type="Proteomes" id="UP000294847">
    <property type="component" value="Chromosome 5"/>
</dbReference>
<dbReference type="AlphaFoldDB" id="A0A4P7NLW4"/>